<dbReference type="OrthoDB" id="8196581at2759"/>
<gene>
    <name evidence="1" type="ORF">GPM918_LOCUS24376</name>
    <name evidence="2" type="ORF">SRO942_LOCUS24372</name>
</gene>
<accession>A0A814XFJ8</accession>
<evidence type="ECO:0000313" key="3">
    <source>
        <dbReference type="Proteomes" id="UP000663829"/>
    </source>
</evidence>
<dbReference type="AlphaFoldDB" id="A0A814XFJ8"/>
<dbReference type="Proteomes" id="UP000681722">
    <property type="component" value="Unassembled WGS sequence"/>
</dbReference>
<protein>
    <submittedName>
        <fullName evidence="1">Uncharacterized protein</fullName>
    </submittedName>
</protein>
<proteinExistence type="predicted"/>
<evidence type="ECO:0000313" key="2">
    <source>
        <dbReference type="EMBL" id="CAF3978195.1"/>
    </source>
</evidence>
<keyword evidence="3" id="KW-1185">Reference proteome</keyword>
<dbReference type="EMBL" id="CAJOBC010009056">
    <property type="protein sequence ID" value="CAF3978195.1"/>
    <property type="molecule type" value="Genomic_DNA"/>
</dbReference>
<organism evidence="1 3">
    <name type="scientific">Didymodactylos carnosus</name>
    <dbReference type="NCBI Taxonomy" id="1234261"/>
    <lineage>
        <taxon>Eukaryota</taxon>
        <taxon>Metazoa</taxon>
        <taxon>Spiralia</taxon>
        <taxon>Gnathifera</taxon>
        <taxon>Rotifera</taxon>
        <taxon>Eurotatoria</taxon>
        <taxon>Bdelloidea</taxon>
        <taxon>Philodinida</taxon>
        <taxon>Philodinidae</taxon>
        <taxon>Didymodactylos</taxon>
    </lineage>
</organism>
<sequence length="174" mass="20032">MVDNNDHFPSHDFDVDKIVSTVVKSLLSNEEFVKNLVSSVVNDLKNTVKEAIVPLQDASKKQQVVMDNHEILIKRLETDVFQSKLLMKTLEININELKKLSSTVVNLNEKYNHIEQYSRRENIRIHNYPETKEEDVLGIVMGLANDMQVNINEYDISVCHRTGKSKDGKPRQLI</sequence>
<dbReference type="Proteomes" id="UP000663829">
    <property type="component" value="Unassembled WGS sequence"/>
</dbReference>
<feature type="non-terminal residue" evidence="1">
    <location>
        <position position="174"/>
    </location>
</feature>
<comment type="caution">
    <text evidence="1">The sequence shown here is derived from an EMBL/GenBank/DDBJ whole genome shotgun (WGS) entry which is preliminary data.</text>
</comment>
<reference evidence="1" key="1">
    <citation type="submission" date="2021-02" db="EMBL/GenBank/DDBJ databases">
        <authorList>
            <person name="Nowell W R."/>
        </authorList>
    </citation>
    <scope>NUCLEOTIDE SEQUENCE</scope>
</reference>
<name>A0A814XFJ8_9BILA</name>
<evidence type="ECO:0000313" key="1">
    <source>
        <dbReference type="EMBL" id="CAF1214369.1"/>
    </source>
</evidence>
<dbReference type="EMBL" id="CAJNOQ010009057">
    <property type="protein sequence ID" value="CAF1214369.1"/>
    <property type="molecule type" value="Genomic_DNA"/>
</dbReference>